<dbReference type="GO" id="GO:0006281">
    <property type="term" value="P:DNA repair"/>
    <property type="evidence" value="ECO:0007669"/>
    <property type="project" value="TreeGrafter"/>
</dbReference>
<dbReference type="InterPro" id="IPR006439">
    <property type="entry name" value="HAD-SF_hydro_IA"/>
</dbReference>
<dbReference type="AlphaFoldDB" id="A0A645BDS0"/>
<dbReference type="PANTHER" id="PTHR43434">
    <property type="entry name" value="PHOSPHOGLYCOLATE PHOSPHATASE"/>
    <property type="match status" value="1"/>
</dbReference>
<dbReference type="EMBL" id="VSSQ01019274">
    <property type="protein sequence ID" value="MPM63198.1"/>
    <property type="molecule type" value="Genomic_DNA"/>
</dbReference>
<dbReference type="PANTHER" id="PTHR43434:SF1">
    <property type="entry name" value="PHOSPHOGLYCOLATE PHOSPHATASE"/>
    <property type="match status" value="1"/>
</dbReference>
<dbReference type="NCBIfam" id="TIGR01549">
    <property type="entry name" value="HAD-SF-IA-v1"/>
    <property type="match status" value="1"/>
</dbReference>
<dbReference type="Pfam" id="PF00702">
    <property type="entry name" value="Hydrolase"/>
    <property type="match status" value="1"/>
</dbReference>
<organism evidence="1">
    <name type="scientific">bioreactor metagenome</name>
    <dbReference type="NCBI Taxonomy" id="1076179"/>
    <lineage>
        <taxon>unclassified sequences</taxon>
        <taxon>metagenomes</taxon>
        <taxon>ecological metagenomes</taxon>
    </lineage>
</organism>
<accession>A0A645BDS0</accession>
<comment type="caution">
    <text evidence="1">The sequence shown here is derived from an EMBL/GenBank/DDBJ whole genome shotgun (WGS) entry which is preliminary data.</text>
</comment>
<gene>
    <name evidence="1" type="ORF">SDC9_110078</name>
</gene>
<sequence length="268" mass="29482">METNFKADALIFDIDGVLLDVTRSFPEVIRQAVFGGWEKFCGGISDTPGYNAGHERVLKRHGAFNDDYDIAWTLLSMAAASGEKLLSKALPSPERLYSELEDCRAPAHEWAAARYGALVPRRDVRELCAELYGGKGYGLHLLEKPMIKMHWKELGLPAAIYSGRNDLEWELGKESLGWEDFPDELIINSDSGITKPSPEGLEILCRRLGAASPVFFGDTASDMQAQAAFGRGRFAAVGHLLPEAEFRYDTTEEAVRASVAAGLLTDAR</sequence>
<evidence type="ECO:0000313" key="1">
    <source>
        <dbReference type="EMBL" id="MPM63198.1"/>
    </source>
</evidence>
<dbReference type="InterPro" id="IPR023214">
    <property type="entry name" value="HAD_sf"/>
</dbReference>
<proteinExistence type="predicted"/>
<dbReference type="Gene3D" id="3.40.50.1000">
    <property type="entry name" value="HAD superfamily/HAD-like"/>
    <property type="match status" value="1"/>
</dbReference>
<protein>
    <recommendedName>
        <fullName evidence="2">Phosphoglycolate phosphatase</fullName>
    </recommendedName>
</protein>
<dbReference type="SUPFAM" id="SSF56784">
    <property type="entry name" value="HAD-like"/>
    <property type="match status" value="1"/>
</dbReference>
<reference evidence="1" key="1">
    <citation type="submission" date="2019-08" db="EMBL/GenBank/DDBJ databases">
        <authorList>
            <person name="Kucharzyk K."/>
            <person name="Murdoch R.W."/>
            <person name="Higgins S."/>
            <person name="Loffler F."/>
        </authorList>
    </citation>
    <scope>NUCLEOTIDE SEQUENCE</scope>
</reference>
<dbReference type="CDD" id="cd01427">
    <property type="entry name" value="HAD_like"/>
    <property type="match status" value="1"/>
</dbReference>
<evidence type="ECO:0008006" key="2">
    <source>
        <dbReference type="Google" id="ProtNLM"/>
    </source>
</evidence>
<dbReference type="InterPro" id="IPR036412">
    <property type="entry name" value="HAD-like_sf"/>
</dbReference>
<name>A0A645BDS0_9ZZZZ</name>
<dbReference type="GO" id="GO:0008967">
    <property type="term" value="F:phosphoglycolate phosphatase activity"/>
    <property type="evidence" value="ECO:0007669"/>
    <property type="project" value="TreeGrafter"/>
</dbReference>
<dbReference type="InterPro" id="IPR050155">
    <property type="entry name" value="HAD-like_hydrolase_sf"/>
</dbReference>